<organism evidence="1">
    <name type="scientific">Ganoderma boninense</name>
    <dbReference type="NCBI Taxonomy" id="34458"/>
    <lineage>
        <taxon>Eukaryota</taxon>
        <taxon>Fungi</taxon>
        <taxon>Dikarya</taxon>
        <taxon>Basidiomycota</taxon>
        <taxon>Agaricomycotina</taxon>
        <taxon>Agaricomycetes</taxon>
        <taxon>Polyporales</taxon>
        <taxon>Polyporaceae</taxon>
        <taxon>Ganoderma</taxon>
    </lineage>
</organism>
<reference evidence="1" key="1">
    <citation type="submission" date="2019-10" db="EMBL/GenBank/DDBJ databases">
        <authorList>
            <person name="Nor Muhammad N."/>
        </authorList>
    </citation>
    <scope>NUCLEOTIDE SEQUENCE</scope>
</reference>
<dbReference type="AlphaFoldDB" id="A0A5K1K893"/>
<gene>
    <name evidence="1" type="primary">G4NAJ8</name>
</gene>
<proteinExistence type="predicted"/>
<accession>A0A5K1K893</accession>
<evidence type="ECO:0000313" key="1">
    <source>
        <dbReference type="EMBL" id="VWP02529.1"/>
    </source>
</evidence>
<sequence length="552" mass="60860">MYAQPRIITLDSTLFPPAPEGWKYVNLNTKATGPDLAHYPVLLFGPYTYTVLSEAKDTYGMLIVAWDTKRNLVKQWSKPGARYIFQITFDSTPQMVTFTGEGQMAVTATLDELIVGPSVVYHTVSSGPVLPYTLSYGVPKNDQFPVIESGPYRFWPVSYTGRHNAFCVVVADHNNVIHKLIHCPGSSIITKVVVSNEDRTIKLFGKDGAAASFDYSTALASFSCHYTWTKDDFVFLAQYFKVPLSSTGNNESDLEMAMPQVNCSLCCRMDTGIKYTSSTFVVGSFLGAAAGSISGFMIAGPTGDAYARDAGHTAGATIGVDMPSSPYKGDYKLSSLEEKYSLVGYAAFPCGPFENKGLREDIFNAPFPRYGELPFSGAVTKLGGASSPQAYSPAKKAIGPFTRNPQYKPLRLQNGVQLLKYIFIIVKTDKTADGKPGYQMRIHPEDFYPDAWPANERVSHSQVLEGYRFWALVDDARMDVCAAGNLYVDVTNDKLLGIDTRAGHYFRSFQGQDLAVNEATLGFLHSLEYDTPHMLNYLDVMGYFQENQLVIG</sequence>
<name>A0A5K1K893_9APHY</name>
<protein>
    <submittedName>
        <fullName evidence="1">Tyrosine-protein phosphatase YVH1</fullName>
    </submittedName>
</protein>
<dbReference type="EMBL" id="LR730290">
    <property type="protein sequence ID" value="VWP02529.1"/>
    <property type="molecule type" value="Genomic_DNA"/>
</dbReference>